<evidence type="ECO:0000259" key="2">
    <source>
        <dbReference type="Pfam" id="PF20209"/>
    </source>
</evidence>
<dbReference type="InterPro" id="IPR025476">
    <property type="entry name" value="Helitron_helicase-like"/>
</dbReference>
<evidence type="ECO:0000313" key="3">
    <source>
        <dbReference type="EMBL" id="RDX55291.1"/>
    </source>
</evidence>
<dbReference type="STRING" id="139420.A0A371DS03"/>
<organism evidence="3 4">
    <name type="scientific">Lentinus brumalis</name>
    <dbReference type="NCBI Taxonomy" id="2498619"/>
    <lineage>
        <taxon>Eukaryota</taxon>
        <taxon>Fungi</taxon>
        <taxon>Dikarya</taxon>
        <taxon>Basidiomycota</taxon>
        <taxon>Agaricomycotina</taxon>
        <taxon>Agaricomycetes</taxon>
        <taxon>Polyporales</taxon>
        <taxon>Polyporaceae</taxon>
        <taxon>Lentinus</taxon>
    </lineage>
</organism>
<feature type="domain" description="Helitron helicase-like" evidence="1">
    <location>
        <begin position="387"/>
        <end position="609"/>
    </location>
</feature>
<gene>
    <name evidence="3" type="ORF">OH76DRAFT_1452358</name>
</gene>
<proteinExistence type="predicted"/>
<dbReference type="EMBL" id="KZ857382">
    <property type="protein sequence ID" value="RDX55291.1"/>
    <property type="molecule type" value="Genomic_DNA"/>
</dbReference>
<dbReference type="InterPro" id="IPR046700">
    <property type="entry name" value="DUF6570"/>
</dbReference>
<evidence type="ECO:0000259" key="1">
    <source>
        <dbReference type="Pfam" id="PF14214"/>
    </source>
</evidence>
<dbReference type="AlphaFoldDB" id="A0A371DS03"/>
<dbReference type="Pfam" id="PF14214">
    <property type="entry name" value="Helitron_like_N"/>
    <property type="match status" value="1"/>
</dbReference>
<evidence type="ECO:0000313" key="4">
    <source>
        <dbReference type="Proteomes" id="UP000256964"/>
    </source>
</evidence>
<dbReference type="OrthoDB" id="2801422at2759"/>
<feature type="domain" description="DUF6570" evidence="2">
    <location>
        <begin position="174"/>
        <end position="267"/>
    </location>
</feature>
<dbReference type="Proteomes" id="UP000256964">
    <property type="component" value="Unassembled WGS sequence"/>
</dbReference>
<dbReference type="Pfam" id="PF20209">
    <property type="entry name" value="DUF6570"/>
    <property type="match status" value="1"/>
</dbReference>
<keyword evidence="4" id="KW-1185">Reference proteome</keyword>
<protein>
    <submittedName>
        <fullName evidence="3">Uncharacterized protein</fullName>
    </submittedName>
</protein>
<sequence length="872" mass="98002">MADFTLLTKAELSLLAKDHLVLSRECRKTKDAMLCFILEHAGEALRDEMTAQALAKASRKRSRTDVQHERRVAQRVEEAEVSRDTSRYLQLPAEAERLQCHREFLKATSSAALQTAVCAVCAREVSVTDDGVELALLTSLPNTERLRPIEPHAKHDLFDGCLLAPEGVIVQDQKISTLQRGMRGTVSTYELDTQGVVNMAEGGLMPRLPAVLAKVISVTFIGVGPLPKKWLRTTFRVRRHLVHAALLWLRANHRHYSDITISEERLQGLPEDDVPDELLGVVRHCSDPGVSLQEGGGIDTDLTRMNANDMMMWGLNNLWSSSGEGGYSIRHSRAPVSDYPRTRPGGPSTPLVPTGTNYFERAFPCLFPYGRGGVEGEQPVTVELREHIRWALLYHDRRFRTHETFPFVGFGILQRREALGSARIQIRRKAFEQEMRVLSSISVATMQQASQQEAAKQPITDPAVLLLKRLVHAAAGRVQGTDAARYKIRGQIWSTCLTHGPPSMWITINPTDIHDPIAQLFAGAEIDMDRFIATEGPSAEQRAAAIAEDPYAAAKFFHFMVGTILETLFQVRTTTFAVKGGMGVLGRASAYVGTVESQGRGSLHLHMLLWLQDTPRSEQLHELLQTDAFRDRVRAYIHANIRAYLPGLETAQSVRSIPKDKEIAYSRPPDPSSPTFAADVADFELRLARAQQVHSCKVKRCLRFDKKGSLKCKCRAPFEFAEHDYVKADGRWGPKRLYRYMNGWIRSHPSLSLSLLTNGADTKNITFYVSSYAGKKQGKNHNLSAILADAYLYNQSNPKPEYMHDLREQQRLLLFRLINSINREQELAAPMVISYLMGWGDMKTSHSYASLYWSSFSATLYRTFPELRLVPR</sequence>
<name>A0A371DS03_9APHY</name>
<accession>A0A371DS03</accession>
<reference evidence="3 4" key="1">
    <citation type="journal article" date="2018" name="Biotechnol. Biofuels">
        <title>Integrative visual omics of the white-rot fungus Polyporus brumalis exposes the biotechnological potential of its oxidative enzymes for delignifying raw plant biomass.</title>
        <authorList>
            <person name="Miyauchi S."/>
            <person name="Rancon A."/>
            <person name="Drula E."/>
            <person name="Hage H."/>
            <person name="Chaduli D."/>
            <person name="Favel A."/>
            <person name="Grisel S."/>
            <person name="Henrissat B."/>
            <person name="Herpoel-Gimbert I."/>
            <person name="Ruiz-Duenas F.J."/>
            <person name="Chevret D."/>
            <person name="Hainaut M."/>
            <person name="Lin J."/>
            <person name="Wang M."/>
            <person name="Pangilinan J."/>
            <person name="Lipzen A."/>
            <person name="Lesage-Meessen L."/>
            <person name="Navarro D."/>
            <person name="Riley R."/>
            <person name="Grigoriev I.V."/>
            <person name="Zhou S."/>
            <person name="Raouche S."/>
            <person name="Rosso M.N."/>
        </authorList>
    </citation>
    <scope>NUCLEOTIDE SEQUENCE [LARGE SCALE GENOMIC DNA]</scope>
    <source>
        <strain evidence="3 4">BRFM 1820</strain>
    </source>
</reference>